<evidence type="ECO:0000313" key="4">
    <source>
        <dbReference type="EMBL" id="BAU90913.1"/>
    </source>
</evidence>
<gene>
    <name evidence="4" type="ORF">MPPM_2308</name>
</gene>
<dbReference type="OrthoDB" id="7584858at2"/>
<accession>A0A160PFC7</accession>
<name>A0A160PFC7_9HYPH</name>
<feature type="region of interest" description="Disordered" evidence="1">
    <location>
        <begin position="333"/>
        <end position="370"/>
    </location>
</feature>
<organism evidence="4 5">
    <name type="scientific">Methylorubrum populi</name>
    <dbReference type="NCBI Taxonomy" id="223967"/>
    <lineage>
        <taxon>Bacteria</taxon>
        <taxon>Pseudomonadati</taxon>
        <taxon>Pseudomonadota</taxon>
        <taxon>Alphaproteobacteria</taxon>
        <taxon>Hyphomicrobiales</taxon>
        <taxon>Methylobacteriaceae</taxon>
        <taxon>Methylorubrum</taxon>
    </lineage>
</organism>
<dbReference type="InterPro" id="IPR026841">
    <property type="entry name" value="Aur1/Ipt1"/>
</dbReference>
<sequence>MLLDEERGAGARIADPPSGRPARPGAGTAPSRPSAGLAAPGRGSWALVGGLVGLDALWLAVAGIDLAWPGPLVLSGAVAVLLGLALLFSAVKPEPKLRAMALSSAYLAAFTTAAALLHYLSATLALPLADPALARVEAVLGFDWRGWVGFLADHPDLSWWLALAYHSSGPQVGLVVIVLSAMSRVARLWAYARLFTLALLASIAVSALFPAVGPYAHYAPQIHPQGHLETVGALWHLDALRALREGTLPVIALSEIRGLVTFPSFHACLAVLTAWALAPVPVIGPLAGLLNGAIILATLGAGGHYLPDVLAGTLMGIGLVAYHRARHARPFEASRARRVARSSPAMEPVPDPPSRIRPIEARSPAPAGGG</sequence>
<feature type="compositionally biased region" description="Low complexity" evidence="1">
    <location>
        <begin position="16"/>
        <end position="33"/>
    </location>
</feature>
<evidence type="ECO:0000256" key="2">
    <source>
        <dbReference type="SAM" id="Phobius"/>
    </source>
</evidence>
<feature type="transmembrane region" description="Helical" evidence="2">
    <location>
        <begin position="45"/>
        <end position="64"/>
    </location>
</feature>
<feature type="transmembrane region" description="Helical" evidence="2">
    <location>
        <begin position="100"/>
        <end position="120"/>
    </location>
</feature>
<evidence type="ECO:0000313" key="5">
    <source>
        <dbReference type="Proteomes" id="UP000218288"/>
    </source>
</evidence>
<feature type="region of interest" description="Disordered" evidence="1">
    <location>
        <begin position="1"/>
        <end position="37"/>
    </location>
</feature>
<feature type="transmembrane region" description="Helical" evidence="2">
    <location>
        <begin position="191"/>
        <end position="212"/>
    </location>
</feature>
<dbReference type="Pfam" id="PF14378">
    <property type="entry name" value="PAP2_3"/>
    <property type="match status" value="1"/>
</dbReference>
<feature type="domain" description="Inositolphosphotransferase Aur1/Ipt1" evidence="3">
    <location>
        <begin position="132"/>
        <end position="318"/>
    </location>
</feature>
<keyword evidence="2" id="KW-0812">Transmembrane</keyword>
<reference evidence="4 5" key="1">
    <citation type="journal article" date="2016" name="Genome Announc.">
        <title>Complete Genome Sequence of Methylobacterium populi P-1M, Isolated from Pink-Pigmented Household Biofilm.</title>
        <authorList>
            <person name="Morohoshi T."/>
            <person name="Ikeda T."/>
        </authorList>
    </citation>
    <scope>NUCLEOTIDE SEQUENCE [LARGE SCALE GENOMIC DNA]</scope>
    <source>
        <strain evidence="4 5">P-1M</strain>
    </source>
</reference>
<feature type="transmembrane region" description="Helical" evidence="2">
    <location>
        <begin position="70"/>
        <end position="88"/>
    </location>
</feature>
<evidence type="ECO:0000256" key="1">
    <source>
        <dbReference type="SAM" id="MobiDB-lite"/>
    </source>
</evidence>
<dbReference type="Proteomes" id="UP000218288">
    <property type="component" value="Chromosome"/>
</dbReference>
<keyword evidence="2" id="KW-0472">Membrane</keyword>
<feature type="transmembrane region" description="Helical" evidence="2">
    <location>
        <begin position="157"/>
        <end position="179"/>
    </location>
</feature>
<keyword evidence="2" id="KW-1133">Transmembrane helix</keyword>
<dbReference type="GO" id="GO:0016020">
    <property type="term" value="C:membrane"/>
    <property type="evidence" value="ECO:0007669"/>
    <property type="project" value="UniProtKB-SubCell"/>
</dbReference>
<proteinExistence type="predicted"/>
<evidence type="ECO:0000259" key="3">
    <source>
        <dbReference type="Pfam" id="PF14378"/>
    </source>
</evidence>
<feature type="transmembrane region" description="Helical" evidence="2">
    <location>
        <begin position="309"/>
        <end position="325"/>
    </location>
</feature>
<protein>
    <recommendedName>
        <fullName evidence="3">Inositolphosphotransferase Aur1/Ipt1 domain-containing protein</fullName>
    </recommendedName>
</protein>
<dbReference type="EMBL" id="AP014809">
    <property type="protein sequence ID" value="BAU90913.1"/>
    <property type="molecule type" value="Genomic_DNA"/>
</dbReference>
<dbReference type="AlphaFoldDB" id="A0A160PFC7"/>
<dbReference type="RefSeq" id="WP_096485164.1">
    <property type="nucleotide sequence ID" value="NZ_AP014809.1"/>
</dbReference>